<dbReference type="GO" id="GO:0006260">
    <property type="term" value="P:DNA replication"/>
    <property type="evidence" value="ECO:0007669"/>
    <property type="project" value="InterPro"/>
</dbReference>
<dbReference type="Gene3D" id="2.40.50.140">
    <property type="entry name" value="Nucleic acid-binding proteins"/>
    <property type="match status" value="1"/>
</dbReference>
<dbReference type="PROSITE" id="PS50935">
    <property type="entry name" value="SSB"/>
    <property type="match status" value="1"/>
</dbReference>
<dbReference type="InterPro" id="IPR011344">
    <property type="entry name" value="ssDNA-bd"/>
</dbReference>
<dbReference type="PANTHER" id="PTHR10302:SF27">
    <property type="entry name" value="SINGLE-STRANDED DNA-BINDING PROTEIN"/>
    <property type="match status" value="1"/>
</dbReference>
<dbReference type="GO" id="GO:0009295">
    <property type="term" value="C:nucleoid"/>
    <property type="evidence" value="ECO:0007669"/>
    <property type="project" value="TreeGrafter"/>
</dbReference>
<evidence type="ECO:0000313" key="4">
    <source>
        <dbReference type="EMBL" id="CAI8011547.1"/>
    </source>
</evidence>
<feature type="compositionally biased region" description="Low complexity" evidence="3">
    <location>
        <begin position="121"/>
        <end position="149"/>
    </location>
</feature>
<dbReference type="PIRSF" id="PIRSF002070">
    <property type="entry name" value="SSB"/>
    <property type="match status" value="1"/>
</dbReference>
<accession>A0AA35WFH2</accession>
<dbReference type="GO" id="GO:0003697">
    <property type="term" value="F:single-stranded DNA binding"/>
    <property type="evidence" value="ECO:0007669"/>
    <property type="project" value="InterPro"/>
</dbReference>
<evidence type="ECO:0000313" key="5">
    <source>
        <dbReference type="Proteomes" id="UP001174909"/>
    </source>
</evidence>
<evidence type="ECO:0000256" key="1">
    <source>
        <dbReference type="ARBA" id="ARBA00023125"/>
    </source>
</evidence>
<dbReference type="PANTHER" id="PTHR10302">
    <property type="entry name" value="SINGLE-STRANDED DNA-BINDING PROTEIN"/>
    <property type="match status" value="1"/>
</dbReference>
<reference evidence="4" key="1">
    <citation type="submission" date="2023-03" db="EMBL/GenBank/DDBJ databases">
        <authorList>
            <person name="Steffen K."/>
            <person name="Cardenas P."/>
        </authorList>
    </citation>
    <scope>NUCLEOTIDE SEQUENCE</scope>
</reference>
<keyword evidence="5" id="KW-1185">Reference proteome</keyword>
<dbReference type="Proteomes" id="UP001174909">
    <property type="component" value="Unassembled WGS sequence"/>
</dbReference>
<dbReference type="EMBL" id="CASHTH010001108">
    <property type="protein sequence ID" value="CAI8011547.1"/>
    <property type="molecule type" value="Genomic_DNA"/>
</dbReference>
<comment type="subcellular location">
    <subcellularLocation>
        <location evidence="2">Mitochondrion</location>
    </subcellularLocation>
</comment>
<keyword evidence="2" id="KW-0496">Mitochondrion</keyword>
<comment type="caution">
    <text evidence="4">The sequence shown here is derived from an EMBL/GenBank/DDBJ whole genome shotgun (WGS) entry which is preliminary data.</text>
</comment>
<dbReference type="SUPFAM" id="SSF50249">
    <property type="entry name" value="Nucleic acid-binding proteins"/>
    <property type="match status" value="1"/>
</dbReference>
<name>A0AA35WFH2_GEOBA</name>
<dbReference type="InterPro" id="IPR012340">
    <property type="entry name" value="NA-bd_OB-fold"/>
</dbReference>
<dbReference type="HAMAP" id="MF_00984">
    <property type="entry name" value="SSB"/>
    <property type="match status" value="1"/>
</dbReference>
<keyword evidence="1 2" id="KW-0238">DNA-binding</keyword>
<dbReference type="GO" id="GO:0005739">
    <property type="term" value="C:mitochondrion"/>
    <property type="evidence" value="ECO:0007669"/>
    <property type="project" value="UniProtKB-SubCell"/>
</dbReference>
<dbReference type="Pfam" id="PF00436">
    <property type="entry name" value="SSB"/>
    <property type="match status" value="1"/>
</dbReference>
<sequence length="156" mass="17136">MASYNKVILMGNLTRDPEVKFLPSGTAIANFGLAMSERYTDRQTGEQRENVCFVDIEAWDKQAELVGEYFSKGSPILVEGALKYDSWEAEDGTKRNRLKVRLMRFQFVGKREDNEAGGGYADAQPAAAPRQAASYQDAPAPAASDASSATEDDIPF</sequence>
<protein>
    <recommendedName>
        <fullName evidence="2">Single-stranded DNA-binding protein</fullName>
    </recommendedName>
</protein>
<organism evidence="4 5">
    <name type="scientific">Geodia barretti</name>
    <name type="common">Barrett's horny sponge</name>
    <dbReference type="NCBI Taxonomy" id="519541"/>
    <lineage>
        <taxon>Eukaryota</taxon>
        <taxon>Metazoa</taxon>
        <taxon>Porifera</taxon>
        <taxon>Demospongiae</taxon>
        <taxon>Heteroscleromorpha</taxon>
        <taxon>Tetractinellida</taxon>
        <taxon>Astrophorina</taxon>
        <taxon>Geodiidae</taxon>
        <taxon>Geodia</taxon>
    </lineage>
</organism>
<dbReference type="CDD" id="cd04496">
    <property type="entry name" value="SSB_OBF"/>
    <property type="match status" value="1"/>
</dbReference>
<dbReference type="NCBIfam" id="TIGR00621">
    <property type="entry name" value="ssb"/>
    <property type="match status" value="1"/>
</dbReference>
<gene>
    <name evidence="4" type="ORF">GBAR_LOCUS7437</name>
</gene>
<evidence type="ECO:0000256" key="2">
    <source>
        <dbReference type="PIRNR" id="PIRNR002070"/>
    </source>
</evidence>
<dbReference type="InterPro" id="IPR000424">
    <property type="entry name" value="Primosome_PriB/ssb"/>
</dbReference>
<evidence type="ECO:0000256" key="3">
    <source>
        <dbReference type="SAM" id="MobiDB-lite"/>
    </source>
</evidence>
<dbReference type="AlphaFoldDB" id="A0AA35WFH2"/>
<feature type="region of interest" description="Disordered" evidence="3">
    <location>
        <begin position="113"/>
        <end position="156"/>
    </location>
</feature>
<proteinExistence type="inferred from homology"/>